<feature type="domain" description="CUE" evidence="8">
    <location>
        <begin position="1365"/>
        <end position="1408"/>
    </location>
</feature>
<keyword evidence="5 6" id="KW-0479">Metal-binding</keyword>
<dbReference type="GO" id="GO:0043130">
    <property type="term" value="F:ubiquitin binding"/>
    <property type="evidence" value="ECO:0007669"/>
    <property type="project" value="InterPro"/>
</dbReference>
<dbReference type="InterPro" id="IPR006026">
    <property type="entry name" value="Peptidase_Metallo"/>
</dbReference>
<dbReference type="Pfam" id="PF01400">
    <property type="entry name" value="Astacin"/>
    <property type="match status" value="2"/>
</dbReference>
<dbReference type="Pfam" id="PF02845">
    <property type="entry name" value="CUE"/>
    <property type="match status" value="3"/>
</dbReference>
<evidence type="ECO:0000256" key="5">
    <source>
        <dbReference type="PROSITE-ProRule" id="PRU01211"/>
    </source>
</evidence>
<dbReference type="GO" id="GO:0004222">
    <property type="term" value="F:metalloendopeptidase activity"/>
    <property type="evidence" value="ECO:0007669"/>
    <property type="project" value="UniProtKB-UniRule"/>
</dbReference>
<feature type="compositionally biased region" description="Polar residues" evidence="7">
    <location>
        <begin position="8"/>
        <end position="19"/>
    </location>
</feature>
<feature type="domain" description="ShKT" evidence="9">
    <location>
        <begin position="536"/>
        <end position="573"/>
    </location>
</feature>
<evidence type="ECO:0000256" key="6">
    <source>
        <dbReference type="RuleBase" id="RU361183"/>
    </source>
</evidence>
<dbReference type="Gene3D" id="1.10.8.10">
    <property type="entry name" value="DNA helicase RuvA subunit, C-terminal domain"/>
    <property type="match status" value="4"/>
</dbReference>
<dbReference type="WBParaSite" id="GPLIN_000985600">
    <property type="protein sequence ID" value="GPLIN_000985600"/>
    <property type="gene ID" value="GPLIN_000985600"/>
</dbReference>
<evidence type="ECO:0000256" key="3">
    <source>
        <dbReference type="ARBA" id="ARBA00023157"/>
    </source>
</evidence>
<dbReference type="PANTHER" id="PTHR10127:SF802">
    <property type="entry name" value="ZINC METALLOPROTEINASE NAS-10"/>
    <property type="match status" value="1"/>
</dbReference>
<feature type="compositionally biased region" description="Basic and acidic residues" evidence="7">
    <location>
        <begin position="970"/>
        <end position="986"/>
    </location>
</feature>
<keyword evidence="11" id="KW-1185">Reference proteome</keyword>
<feature type="domain" description="CUE" evidence="8">
    <location>
        <begin position="585"/>
        <end position="628"/>
    </location>
</feature>
<evidence type="ECO:0000313" key="12">
    <source>
        <dbReference type="WBParaSite" id="GPLIN_000985600"/>
    </source>
</evidence>
<protein>
    <recommendedName>
        <fullName evidence="6">Metalloendopeptidase</fullName>
        <ecNumber evidence="6">3.4.24.-</ecNumber>
    </recommendedName>
</protein>
<dbReference type="InterPro" id="IPR024079">
    <property type="entry name" value="MetalloPept_cat_dom_sf"/>
</dbReference>
<evidence type="ECO:0000256" key="1">
    <source>
        <dbReference type="ARBA" id="ARBA00002657"/>
    </source>
</evidence>
<dbReference type="SUPFAM" id="SSF46934">
    <property type="entry name" value="UBA-like"/>
    <property type="match status" value="2"/>
</dbReference>
<evidence type="ECO:0000259" key="8">
    <source>
        <dbReference type="PROSITE" id="PS51140"/>
    </source>
</evidence>
<comment type="function">
    <text evidence="1">Metalloprotease.</text>
</comment>
<feature type="compositionally biased region" description="Basic and acidic residues" evidence="7">
    <location>
        <begin position="28"/>
        <end position="43"/>
    </location>
</feature>
<keyword evidence="5 6" id="KW-0645">Protease</keyword>
<feature type="binding site" evidence="5">
    <location>
        <position position="459"/>
    </location>
    <ligand>
        <name>Zn(2+)</name>
        <dbReference type="ChEBI" id="CHEBI:29105"/>
        <note>catalytic</note>
    </ligand>
</feature>
<evidence type="ECO:0000256" key="4">
    <source>
        <dbReference type="PROSITE-ProRule" id="PRU01005"/>
    </source>
</evidence>
<keyword evidence="5 6" id="KW-0378">Hydrolase</keyword>
<reference evidence="12" key="2">
    <citation type="submission" date="2016-06" db="UniProtKB">
        <authorList>
            <consortium name="WormBaseParasite"/>
        </authorList>
    </citation>
    <scope>IDENTIFICATION</scope>
</reference>
<dbReference type="Proteomes" id="UP000050741">
    <property type="component" value="Unassembled WGS sequence"/>
</dbReference>
<keyword evidence="5 6" id="KW-0482">Metalloprotease</keyword>
<dbReference type="SMART" id="SM00546">
    <property type="entry name" value="CUE"/>
    <property type="match status" value="4"/>
</dbReference>
<dbReference type="InterPro" id="IPR003892">
    <property type="entry name" value="CUE"/>
</dbReference>
<feature type="binding site" evidence="5">
    <location>
        <position position="463"/>
    </location>
    <ligand>
        <name>Zn(2+)</name>
        <dbReference type="ChEBI" id="CHEBI:29105"/>
        <note>catalytic</note>
    </ligand>
</feature>
<dbReference type="SMART" id="SM00235">
    <property type="entry name" value="ZnMc"/>
    <property type="match status" value="1"/>
</dbReference>
<feature type="binding site" evidence="5">
    <location>
        <position position="469"/>
    </location>
    <ligand>
        <name>Zn(2+)</name>
        <dbReference type="ChEBI" id="CHEBI:29105"/>
        <note>catalytic</note>
    </ligand>
</feature>
<accession>A0A183CAF6</accession>
<proteinExistence type="predicted"/>
<organism evidence="11 12">
    <name type="scientific">Globodera pallida</name>
    <name type="common">Potato cyst nematode worm</name>
    <name type="synonym">Heterodera pallida</name>
    <dbReference type="NCBI Taxonomy" id="36090"/>
    <lineage>
        <taxon>Eukaryota</taxon>
        <taxon>Metazoa</taxon>
        <taxon>Ecdysozoa</taxon>
        <taxon>Nematoda</taxon>
        <taxon>Chromadorea</taxon>
        <taxon>Rhabditida</taxon>
        <taxon>Tylenchina</taxon>
        <taxon>Tylenchomorpha</taxon>
        <taxon>Tylenchoidea</taxon>
        <taxon>Heteroderidae</taxon>
        <taxon>Heteroderinae</taxon>
        <taxon>Globodera</taxon>
    </lineage>
</organism>
<dbReference type="SMART" id="SM00254">
    <property type="entry name" value="ShKT"/>
    <property type="match status" value="2"/>
</dbReference>
<dbReference type="PRINTS" id="PR00480">
    <property type="entry name" value="ASTACIN"/>
</dbReference>
<keyword evidence="3" id="KW-1015">Disulfide bond</keyword>
<dbReference type="EC" id="3.4.24.-" evidence="6"/>
<feature type="compositionally biased region" description="Basic residues" evidence="7">
    <location>
        <begin position="956"/>
        <end position="969"/>
    </location>
</feature>
<dbReference type="PROSITE" id="PS51864">
    <property type="entry name" value="ASTACIN"/>
    <property type="match status" value="1"/>
</dbReference>
<dbReference type="PROSITE" id="PS51140">
    <property type="entry name" value="CUE"/>
    <property type="match status" value="3"/>
</dbReference>
<keyword evidence="5 6" id="KW-0862">Zinc</keyword>
<name>A0A183CAF6_GLOPA</name>
<dbReference type="InterPro" id="IPR003582">
    <property type="entry name" value="ShKT_dom"/>
</dbReference>
<feature type="active site" evidence="5">
    <location>
        <position position="460"/>
    </location>
</feature>
<reference evidence="11" key="1">
    <citation type="submission" date="2014-05" db="EMBL/GenBank/DDBJ databases">
        <title>The genome and life-stage specific transcriptomes of Globodera pallida elucidate key aspects of plant parasitism by a cyst nematode.</title>
        <authorList>
            <person name="Cotton J.A."/>
            <person name="Lilley C.J."/>
            <person name="Jones L.M."/>
            <person name="Kikuchi T."/>
            <person name="Reid A.J."/>
            <person name="Thorpe P."/>
            <person name="Tsai I.J."/>
            <person name="Beasley H."/>
            <person name="Blok V."/>
            <person name="Cock P.J.A."/>
            <person name="Van den Akker S.E."/>
            <person name="Holroyd N."/>
            <person name="Hunt M."/>
            <person name="Mantelin S."/>
            <person name="Naghra H."/>
            <person name="Pain A."/>
            <person name="Palomares-Rius J.E."/>
            <person name="Zarowiecki M."/>
            <person name="Berriman M."/>
            <person name="Jones J.T."/>
            <person name="Urwin P.E."/>
        </authorList>
    </citation>
    <scope>NUCLEOTIDE SEQUENCE [LARGE SCALE GENOMIC DNA]</scope>
    <source>
        <strain evidence="11">Lindley</strain>
    </source>
</reference>
<sequence>MFGVAASIISSQRRGTVRTSAGRRQRKKCEEKKNGGTESDRNGTGKKGGANEQDQQQQQHGNGELLLGALVGGKLDDKPVVDNLANNGFGEQLINGVPLRFYAPDASSDIPPHVLRRVMRFCSKHPTHDKCKNHPEWIIDEDVLPVLPGLTDKLLEEFPTKLHFTIPARRPLRLEHLLKDVPDELVKALPVAKKLDAKSKQMLVNRCAGGLCKKQKPEYLNQRASLAELESVTLKSLFPDKAIESIDLAIEVRQRRVYEVKKALLKQDGLEEYIEPADNGVFQDDILLTEAQANAMLTQIEHAGENVRAIPDGPSELFPIEDAPSTDPGGAAVDGGGRPALFPPGHSIRTKRAGNSLFLENSPTQKWSIAQPIKFVVDKSFGASEQSTVRAATREIQSKTCISFDEVATSPRGPHIKYINNQRTNNCGLSYIGQTWPLNTIVLNFAQCGNTNLVGVVVHETLHALGLDHEQVRPDRNDFITILWDNINPQFNASGQTRVARREWPDAGGQTRVARREWPDASSAFFALSKGFEPDCVDTDVDCGKLATLDKCYKNRTRDGWMAKNCRKSCAFCRPTIGATAQMPSSEEELDGLQEIFPNIHKEVIREVLKANWGDRELAVGALIEKSKPKPEPELDELQDSRPILFETCDSRSSLPPSPQSLHPKIEPADNGVFQDDILLTEAQANAMLTQIEHAGENVRAIPDGPSELFPIEDAPSTDPGGAAVDGGGRPALFPPGHSIRTKRAGNSLFLENSPTQKWSIAQPIKFVVDKSFGAFCVLIGAGAFCLLISAGAFCVPNGPLPSFSCGLSYIGQTLPLNTIVLNFAQCGNTNLVGVVVHETLHALGLEHEQVRPVITRDSAGSALLEMAKPEPEPELDELQEMFPSIQKEVIREVLEANRVANSGVLFGLRLEEGNGRSAVNGGNRHGGGEGGGELLAELVGAWSREGGVGVVSNGRKGRHGHGRRAGHGHKNEEKKNGGTESDKNGTGKKGGYNEQDQQQQQQHGNGELLLGAMVGGKLGGKPVVDNLANNGSGEQLFDGVPGRFYAPDPNSDIPPHVLRRVMRFCSKHPTHDKCKNHPEWIIDEDVLPVLPGLTDKLLEEFPTKLHFLIPARRPLRLEHLLKDVPDELVKALPVAKNPDIPIESIDLAIEVRQRRVYEVKKALLKQAGLEEYIDPADDGVFQDDILLTEAQANAMLTQIEHAGENVRAIPDGPSELFPIEDAPSTDTGAAVDGGGRPALFPPGHSMRTKRAGNSLFLENSPTQKWPIEQPIKFVLDNSFDCIDTDVDCGKLATLNKCYKNGSRDAWMAENCRKSGTNTVFGGGTGRTAGYLPQLSKEVIRDVLEAKEGNRELAVGALIEMSKPKPEPELDELQEMFPIISKEVIRDVLKANKDNRDSAGSALLEMTN</sequence>
<dbReference type="Gene3D" id="3.40.390.10">
    <property type="entry name" value="Collagenase (Catalytic Domain)"/>
    <property type="match status" value="2"/>
</dbReference>
<keyword evidence="2" id="KW-0865">Zymogen</keyword>
<evidence type="ECO:0000313" key="11">
    <source>
        <dbReference type="Proteomes" id="UP000050741"/>
    </source>
</evidence>
<evidence type="ECO:0000256" key="2">
    <source>
        <dbReference type="ARBA" id="ARBA00023145"/>
    </source>
</evidence>
<feature type="region of interest" description="Disordered" evidence="7">
    <location>
        <begin position="1"/>
        <end position="59"/>
    </location>
</feature>
<dbReference type="PANTHER" id="PTHR10127">
    <property type="entry name" value="DISCOIDIN, CUB, EGF, LAMININ , AND ZINC METALLOPROTEASE DOMAIN CONTAINING"/>
    <property type="match status" value="1"/>
</dbReference>
<dbReference type="GO" id="GO:0006508">
    <property type="term" value="P:proteolysis"/>
    <property type="evidence" value="ECO:0007669"/>
    <property type="project" value="UniProtKB-KW"/>
</dbReference>
<dbReference type="InterPro" id="IPR009060">
    <property type="entry name" value="UBA-like_sf"/>
</dbReference>
<comment type="cofactor">
    <cofactor evidence="5 6">
        <name>Zn(2+)</name>
        <dbReference type="ChEBI" id="CHEBI:29105"/>
    </cofactor>
    <text evidence="5 6">Binds 1 zinc ion per subunit.</text>
</comment>
<evidence type="ECO:0000259" key="9">
    <source>
        <dbReference type="PROSITE" id="PS51670"/>
    </source>
</evidence>
<comment type="caution">
    <text evidence="4">Lacks conserved residue(s) required for the propagation of feature annotation.</text>
</comment>
<feature type="region of interest" description="Disordered" evidence="7">
    <location>
        <begin position="949"/>
        <end position="1003"/>
    </location>
</feature>
<dbReference type="InterPro" id="IPR001506">
    <property type="entry name" value="Peptidase_M12A"/>
</dbReference>
<dbReference type="Pfam" id="PF01549">
    <property type="entry name" value="ShK"/>
    <property type="match status" value="2"/>
</dbReference>
<feature type="domain" description="CUE" evidence="8">
    <location>
        <begin position="871"/>
        <end position="911"/>
    </location>
</feature>
<evidence type="ECO:0000256" key="7">
    <source>
        <dbReference type="SAM" id="MobiDB-lite"/>
    </source>
</evidence>
<dbReference type="PROSITE" id="PS51670">
    <property type="entry name" value="SHKT"/>
    <property type="match status" value="1"/>
</dbReference>
<evidence type="ECO:0000259" key="10">
    <source>
        <dbReference type="PROSITE" id="PS51864"/>
    </source>
</evidence>
<dbReference type="GO" id="GO:0008270">
    <property type="term" value="F:zinc ion binding"/>
    <property type="evidence" value="ECO:0007669"/>
    <property type="project" value="UniProtKB-UniRule"/>
</dbReference>
<feature type="domain" description="Peptidase M12A" evidence="10">
    <location>
        <begin position="355"/>
        <end position="490"/>
    </location>
</feature>
<dbReference type="SUPFAM" id="SSF55486">
    <property type="entry name" value="Metalloproteases ('zincins'), catalytic domain"/>
    <property type="match status" value="2"/>
</dbReference>